<evidence type="ECO:0000256" key="1">
    <source>
        <dbReference type="SAM" id="MobiDB-lite"/>
    </source>
</evidence>
<proteinExistence type="predicted"/>
<feature type="region of interest" description="Disordered" evidence="1">
    <location>
        <begin position="65"/>
        <end position="154"/>
    </location>
</feature>
<accession>A0A7R8CMI5</accession>
<name>A0A7R8CMI5_LEPSM</name>
<dbReference type="AlphaFoldDB" id="A0A7R8CMI5"/>
<feature type="compositionally biased region" description="Acidic residues" evidence="1">
    <location>
        <begin position="144"/>
        <end position="154"/>
    </location>
</feature>
<gene>
    <name evidence="2" type="ORF">LSAA_6480</name>
</gene>
<feature type="compositionally biased region" description="Acidic residues" evidence="1">
    <location>
        <begin position="98"/>
        <end position="114"/>
    </location>
</feature>
<feature type="compositionally biased region" description="Polar residues" evidence="1">
    <location>
        <begin position="116"/>
        <end position="131"/>
    </location>
</feature>
<organism evidence="2 3">
    <name type="scientific">Lepeophtheirus salmonis</name>
    <name type="common">Salmon louse</name>
    <name type="synonym">Caligus salmonis</name>
    <dbReference type="NCBI Taxonomy" id="72036"/>
    <lineage>
        <taxon>Eukaryota</taxon>
        <taxon>Metazoa</taxon>
        <taxon>Ecdysozoa</taxon>
        <taxon>Arthropoda</taxon>
        <taxon>Crustacea</taxon>
        <taxon>Multicrustacea</taxon>
        <taxon>Hexanauplia</taxon>
        <taxon>Copepoda</taxon>
        <taxon>Siphonostomatoida</taxon>
        <taxon>Caligidae</taxon>
        <taxon>Lepeophtheirus</taxon>
    </lineage>
</organism>
<dbReference type="Proteomes" id="UP000675881">
    <property type="component" value="Chromosome 2"/>
</dbReference>
<protein>
    <submittedName>
        <fullName evidence="2">(salmon louse) hypothetical protein</fullName>
    </submittedName>
</protein>
<evidence type="ECO:0000313" key="2">
    <source>
        <dbReference type="EMBL" id="CAF2864528.1"/>
    </source>
</evidence>
<evidence type="ECO:0000313" key="3">
    <source>
        <dbReference type="Proteomes" id="UP000675881"/>
    </source>
</evidence>
<sequence>MNNNNHNNIQVLNDSVDALRSRIYLLEEQNKEKDETIKLLRRQLENKAISGKVVEGVLDAKKLRKEGLQAPDSKKRKFPNLNDSQEKKKQKLLLNSSSEEEEEEDLTDEEEILSDVDTSNVKGYTDENASWLTPKGQKGSVDQEQSDDDEEERR</sequence>
<reference evidence="2" key="1">
    <citation type="submission" date="2021-02" db="EMBL/GenBank/DDBJ databases">
        <authorList>
            <person name="Bekaert M."/>
        </authorList>
    </citation>
    <scope>NUCLEOTIDE SEQUENCE</scope>
    <source>
        <strain evidence="2">IoA-00</strain>
    </source>
</reference>
<keyword evidence="3" id="KW-1185">Reference proteome</keyword>
<dbReference type="EMBL" id="HG994581">
    <property type="protein sequence ID" value="CAF2864528.1"/>
    <property type="molecule type" value="Genomic_DNA"/>
</dbReference>